<keyword evidence="7" id="KW-1185">Reference proteome</keyword>
<dbReference type="PANTHER" id="PTHR23518">
    <property type="entry name" value="C-METHYLTRANSFERASE"/>
    <property type="match status" value="1"/>
</dbReference>
<dbReference type="InterPro" id="IPR036259">
    <property type="entry name" value="MFS_trans_sf"/>
</dbReference>
<protein>
    <submittedName>
        <fullName evidence="6">MFS transporter</fullName>
    </submittedName>
</protein>
<evidence type="ECO:0000259" key="5">
    <source>
        <dbReference type="PROSITE" id="PS50850"/>
    </source>
</evidence>
<dbReference type="Gene3D" id="1.20.1250.20">
    <property type="entry name" value="MFS general substrate transporter like domains"/>
    <property type="match status" value="2"/>
</dbReference>
<evidence type="ECO:0000256" key="1">
    <source>
        <dbReference type="ARBA" id="ARBA00022692"/>
    </source>
</evidence>
<dbReference type="InterPro" id="IPR011701">
    <property type="entry name" value="MFS"/>
</dbReference>
<accession>A0ABM7P8D2</accession>
<proteinExistence type="predicted"/>
<evidence type="ECO:0000256" key="3">
    <source>
        <dbReference type="ARBA" id="ARBA00023136"/>
    </source>
</evidence>
<reference evidence="6" key="1">
    <citation type="journal article" date="2022" name="Arch. Microbiol.">
        <title>Pseudodesulfovibrio sediminis sp. nov., a mesophilic and neutrophilic sulfate-reducing bacterium isolated from sediment of a brackish lake.</title>
        <authorList>
            <person name="Takahashi A."/>
            <person name="Kojima H."/>
            <person name="Watanabe M."/>
            <person name="Fukui M."/>
        </authorList>
    </citation>
    <scope>NUCLEOTIDE SEQUENCE</scope>
    <source>
        <strain evidence="6">SF6</strain>
    </source>
</reference>
<dbReference type="PROSITE" id="PS50850">
    <property type="entry name" value="MFS"/>
    <property type="match status" value="1"/>
</dbReference>
<feature type="transmembrane region" description="Helical" evidence="4">
    <location>
        <begin position="163"/>
        <end position="182"/>
    </location>
</feature>
<evidence type="ECO:0000256" key="2">
    <source>
        <dbReference type="ARBA" id="ARBA00022989"/>
    </source>
</evidence>
<dbReference type="EMBL" id="AP024485">
    <property type="protein sequence ID" value="BCS89276.1"/>
    <property type="molecule type" value="Genomic_DNA"/>
</dbReference>
<keyword evidence="1 4" id="KW-0812">Transmembrane</keyword>
<name>A0ABM7P8D2_9BACT</name>
<keyword evidence="3 4" id="KW-0472">Membrane</keyword>
<dbReference type="Proteomes" id="UP001053296">
    <property type="component" value="Chromosome"/>
</dbReference>
<feature type="transmembrane region" description="Helical" evidence="4">
    <location>
        <begin position="48"/>
        <end position="69"/>
    </location>
</feature>
<dbReference type="SUPFAM" id="SSF103473">
    <property type="entry name" value="MFS general substrate transporter"/>
    <property type="match status" value="1"/>
</dbReference>
<feature type="transmembrane region" description="Helical" evidence="4">
    <location>
        <begin position="235"/>
        <end position="256"/>
    </location>
</feature>
<dbReference type="PANTHER" id="PTHR23518:SF2">
    <property type="entry name" value="MAJOR FACILITATOR SUPERFAMILY TRANSPORTER"/>
    <property type="match status" value="1"/>
</dbReference>
<sequence length="387" mass="42814">MTDQYKKRGMYIFLLLLAIGSGAAFQGWRTLLNNFAVDVGGLDGLGIGIIQSVREVPGFLALLAIYLILFIREHRLAALSVAIMGLGVVLTGLLPSLSGLILTTLLMSFGFHYFETMNQSLTLQYFSHTEAPLVMGRLRSVGALTNIVVGGAIYVMARYFEYSQMFAILGTVAVAAGFWGLTRDPSQSDLPPQRKKMTFKMKYWLYYALTFMGGARRQIFVAFAVFLLVKKFGFTIQHITILFVLNNVLNYFANPLIGKAVNRFGERAVLTIEYSSLILVFLGYAYTESAWLAASLYVLDNILFNFSMGIKTFYQKIADPQDIASGMAVGFTINHVAAVFIPAMGGLVWISNYRSVFLAAVAMSLISLLLAQIIPAQLRRKSINPLT</sequence>
<feature type="transmembrane region" description="Helical" evidence="4">
    <location>
        <begin position="203"/>
        <end position="229"/>
    </location>
</feature>
<feature type="transmembrane region" description="Helical" evidence="4">
    <location>
        <begin position="100"/>
        <end position="117"/>
    </location>
</feature>
<gene>
    <name evidence="6" type="ORF">PSDVSF_25180</name>
</gene>
<feature type="domain" description="Major facilitator superfamily (MFS) profile" evidence="5">
    <location>
        <begin position="202"/>
        <end position="387"/>
    </location>
</feature>
<feature type="transmembrane region" description="Helical" evidence="4">
    <location>
        <begin position="76"/>
        <end position="94"/>
    </location>
</feature>
<feature type="transmembrane region" description="Helical" evidence="4">
    <location>
        <begin position="356"/>
        <end position="374"/>
    </location>
</feature>
<feature type="transmembrane region" description="Helical" evidence="4">
    <location>
        <begin position="138"/>
        <end position="157"/>
    </location>
</feature>
<dbReference type="Pfam" id="PF07690">
    <property type="entry name" value="MFS_1"/>
    <property type="match status" value="1"/>
</dbReference>
<evidence type="ECO:0000313" key="6">
    <source>
        <dbReference type="EMBL" id="BCS89276.1"/>
    </source>
</evidence>
<keyword evidence="2 4" id="KW-1133">Transmembrane helix</keyword>
<evidence type="ECO:0000256" key="4">
    <source>
        <dbReference type="SAM" id="Phobius"/>
    </source>
</evidence>
<feature type="transmembrane region" description="Helical" evidence="4">
    <location>
        <begin position="326"/>
        <end position="350"/>
    </location>
</feature>
<dbReference type="RefSeq" id="WP_229591255.1">
    <property type="nucleotide sequence ID" value="NZ_AP024485.1"/>
</dbReference>
<evidence type="ECO:0000313" key="7">
    <source>
        <dbReference type="Proteomes" id="UP001053296"/>
    </source>
</evidence>
<dbReference type="InterPro" id="IPR020846">
    <property type="entry name" value="MFS_dom"/>
</dbReference>
<organism evidence="6 7">
    <name type="scientific">Pseudodesulfovibrio sediminis</name>
    <dbReference type="NCBI Taxonomy" id="2810563"/>
    <lineage>
        <taxon>Bacteria</taxon>
        <taxon>Pseudomonadati</taxon>
        <taxon>Thermodesulfobacteriota</taxon>
        <taxon>Desulfovibrionia</taxon>
        <taxon>Desulfovibrionales</taxon>
        <taxon>Desulfovibrionaceae</taxon>
    </lineage>
</organism>